<feature type="region of interest" description="Disordered" evidence="1">
    <location>
        <begin position="1"/>
        <end position="22"/>
    </location>
</feature>
<name>A0A5E4XY97_9BURK</name>
<organism evidence="2 3">
    <name type="scientific">Pandoraea horticolens</name>
    <dbReference type="NCBI Taxonomy" id="2508298"/>
    <lineage>
        <taxon>Bacteria</taxon>
        <taxon>Pseudomonadati</taxon>
        <taxon>Pseudomonadota</taxon>
        <taxon>Betaproteobacteria</taxon>
        <taxon>Burkholderiales</taxon>
        <taxon>Burkholderiaceae</taxon>
        <taxon>Pandoraea</taxon>
    </lineage>
</organism>
<dbReference type="Proteomes" id="UP000343317">
    <property type="component" value="Unassembled WGS sequence"/>
</dbReference>
<evidence type="ECO:0000256" key="1">
    <source>
        <dbReference type="SAM" id="MobiDB-lite"/>
    </source>
</evidence>
<gene>
    <name evidence="2" type="ORF">PHO31112_04163</name>
</gene>
<evidence type="ECO:0000313" key="2">
    <source>
        <dbReference type="EMBL" id="VVE41320.1"/>
    </source>
</evidence>
<dbReference type="AlphaFoldDB" id="A0A5E4XY97"/>
<evidence type="ECO:0000313" key="3">
    <source>
        <dbReference type="Proteomes" id="UP000343317"/>
    </source>
</evidence>
<accession>A0A5E4XY97</accession>
<keyword evidence="3" id="KW-1185">Reference proteome</keyword>
<proteinExistence type="predicted"/>
<reference evidence="2 3" key="1">
    <citation type="submission" date="2019-08" db="EMBL/GenBank/DDBJ databases">
        <authorList>
            <person name="Peeters C."/>
        </authorList>
    </citation>
    <scope>NUCLEOTIDE SEQUENCE [LARGE SCALE GENOMIC DNA]</scope>
    <source>
        <strain evidence="2 3">LMG 31112</strain>
    </source>
</reference>
<feature type="compositionally biased region" description="Low complexity" evidence="1">
    <location>
        <begin position="7"/>
        <end position="16"/>
    </location>
</feature>
<sequence length="94" mass="10248">MKSKESQQGAAQAAVPDAHDAPKAAHDSVYASLCSKISLQPVTEARSIEAFRDNDMLAEASADERIVRVPRTGVEVEPSRYLLPLTFHPCRSLL</sequence>
<dbReference type="EMBL" id="CABPSM010000014">
    <property type="protein sequence ID" value="VVE41320.1"/>
    <property type="molecule type" value="Genomic_DNA"/>
</dbReference>
<protein>
    <submittedName>
        <fullName evidence="2">Uncharacterized protein</fullName>
    </submittedName>
</protein>